<evidence type="ECO:0000313" key="2">
    <source>
        <dbReference type="EMBL" id="EGP86421.1"/>
    </source>
</evidence>
<dbReference type="RefSeq" id="XP_003851445.1">
    <property type="nucleotide sequence ID" value="XM_003851397.1"/>
</dbReference>
<feature type="compositionally biased region" description="Basic and acidic residues" evidence="1">
    <location>
        <begin position="11"/>
        <end position="21"/>
    </location>
</feature>
<dbReference type="KEGG" id="ztr:MYCGRDRAFT_93820"/>
<evidence type="ECO:0000313" key="3">
    <source>
        <dbReference type="Proteomes" id="UP000008062"/>
    </source>
</evidence>
<dbReference type="OrthoDB" id="21550at2759"/>
<sequence length="220" mass="23559">MDELLETQNPDEARPNKRVRLEAPLEVTEQLRDEMADVDDWDDVYGESGEKSGESAVAAAAASGTAADATIKSEVDVEATSQEATFAPPVHEAHGQEEVQLVKEEVDDGIPAEAVSNGDDFVSAPLQEENATATVLAETTEIVRDASESNEQQTAIKDEPISQPELPFTTDEAIEGATSTDMVMVDADHSIRPTPSLRPTTAAQTRIRIPSTTAATRLTI</sequence>
<reference evidence="2 3" key="1">
    <citation type="journal article" date="2011" name="PLoS Genet.">
        <title>Finished genome of the fungal wheat pathogen Mycosphaerella graminicola reveals dispensome structure, chromosome plasticity, and stealth pathogenesis.</title>
        <authorList>
            <person name="Goodwin S.B."/>
            <person name="Ben M'barek S."/>
            <person name="Dhillon B."/>
            <person name="Wittenberg A.H.J."/>
            <person name="Crane C.F."/>
            <person name="Hane J.K."/>
            <person name="Foster A.J."/>
            <person name="Van der Lee T.A.J."/>
            <person name="Grimwood J."/>
            <person name="Aerts A."/>
            <person name="Antoniw J."/>
            <person name="Bailey A."/>
            <person name="Bluhm B."/>
            <person name="Bowler J."/>
            <person name="Bristow J."/>
            <person name="van der Burgt A."/>
            <person name="Canto-Canche B."/>
            <person name="Churchill A.C.L."/>
            <person name="Conde-Ferraez L."/>
            <person name="Cools H.J."/>
            <person name="Coutinho P.M."/>
            <person name="Csukai M."/>
            <person name="Dehal P."/>
            <person name="De Wit P."/>
            <person name="Donzelli B."/>
            <person name="van de Geest H.C."/>
            <person name="van Ham R.C.H.J."/>
            <person name="Hammond-Kosack K.E."/>
            <person name="Henrissat B."/>
            <person name="Kilian A."/>
            <person name="Kobayashi A.K."/>
            <person name="Koopmann E."/>
            <person name="Kourmpetis Y."/>
            <person name="Kuzniar A."/>
            <person name="Lindquist E."/>
            <person name="Lombard V."/>
            <person name="Maliepaard C."/>
            <person name="Martins N."/>
            <person name="Mehrabi R."/>
            <person name="Nap J.P.H."/>
            <person name="Ponomarenko A."/>
            <person name="Rudd J.J."/>
            <person name="Salamov A."/>
            <person name="Schmutz J."/>
            <person name="Schouten H.J."/>
            <person name="Shapiro H."/>
            <person name="Stergiopoulos I."/>
            <person name="Torriani S.F.F."/>
            <person name="Tu H."/>
            <person name="de Vries R.P."/>
            <person name="Waalwijk C."/>
            <person name="Ware S.B."/>
            <person name="Wiebenga A."/>
            <person name="Zwiers L.-H."/>
            <person name="Oliver R.P."/>
            <person name="Grigoriev I.V."/>
            <person name="Kema G.H.J."/>
        </authorList>
    </citation>
    <scope>NUCLEOTIDE SEQUENCE [LARGE SCALE GENOMIC DNA]</scope>
    <source>
        <strain evidence="3">CBS 115943 / IPO323</strain>
    </source>
</reference>
<dbReference type="EMBL" id="CM001201">
    <property type="protein sequence ID" value="EGP86421.1"/>
    <property type="molecule type" value="Genomic_DNA"/>
</dbReference>
<feature type="region of interest" description="Disordered" evidence="1">
    <location>
        <begin position="1"/>
        <end position="21"/>
    </location>
</feature>
<accession>F9XD50</accession>
<feature type="compositionally biased region" description="Low complexity" evidence="1">
    <location>
        <begin position="54"/>
        <end position="69"/>
    </location>
</feature>
<feature type="region of interest" description="Disordered" evidence="1">
    <location>
        <begin position="145"/>
        <end position="168"/>
    </location>
</feature>
<feature type="compositionally biased region" description="Acidic residues" evidence="1">
    <location>
        <begin position="36"/>
        <end position="45"/>
    </location>
</feature>
<organism evidence="2 3">
    <name type="scientific">Zymoseptoria tritici (strain CBS 115943 / IPO323)</name>
    <name type="common">Speckled leaf blotch fungus</name>
    <name type="synonym">Septoria tritici</name>
    <dbReference type="NCBI Taxonomy" id="336722"/>
    <lineage>
        <taxon>Eukaryota</taxon>
        <taxon>Fungi</taxon>
        <taxon>Dikarya</taxon>
        <taxon>Ascomycota</taxon>
        <taxon>Pezizomycotina</taxon>
        <taxon>Dothideomycetes</taxon>
        <taxon>Dothideomycetidae</taxon>
        <taxon>Mycosphaerellales</taxon>
        <taxon>Mycosphaerellaceae</taxon>
        <taxon>Zymoseptoria</taxon>
    </lineage>
</organism>
<dbReference type="STRING" id="336722.F9XD50"/>
<gene>
    <name evidence="2" type="ORF">MYCGRDRAFT_93820</name>
</gene>
<dbReference type="GeneID" id="13393652"/>
<proteinExistence type="predicted"/>
<name>F9XD50_ZYMTI</name>
<evidence type="ECO:0000256" key="1">
    <source>
        <dbReference type="SAM" id="MobiDB-lite"/>
    </source>
</evidence>
<feature type="region of interest" description="Disordered" evidence="1">
    <location>
        <begin position="34"/>
        <end position="96"/>
    </location>
</feature>
<keyword evidence="3" id="KW-1185">Reference proteome</keyword>
<dbReference type="HOGENOM" id="CLU_1256932_0_0_1"/>
<dbReference type="AlphaFoldDB" id="F9XD50"/>
<dbReference type="Proteomes" id="UP000008062">
    <property type="component" value="Chromosome 6"/>
</dbReference>
<feature type="compositionally biased region" description="Polar residues" evidence="1">
    <location>
        <begin position="1"/>
        <end position="10"/>
    </location>
</feature>
<dbReference type="InParanoid" id="F9XD50"/>
<protein>
    <submittedName>
        <fullName evidence="2">Uncharacterized protein</fullName>
    </submittedName>
</protein>